<evidence type="ECO:0000313" key="2">
    <source>
        <dbReference type="Proteomes" id="UP001054945"/>
    </source>
</evidence>
<evidence type="ECO:0000313" key="1">
    <source>
        <dbReference type="EMBL" id="GIY44719.1"/>
    </source>
</evidence>
<reference evidence="1 2" key="1">
    <citation type="submission" date="2021-06" db="EMBL/GenBank/DDBJ databases">
        <title>Caerostris extrusa draft genome.</title>
        <authorList>
            <person name="Kono N."/>
            <person name="Arakawa K."/>
        </authorList>
    </citation>
    <scope>NUCLEOTIDE SEQUENCE [LARGE SCALE GENOMIC DNA]</scope>
</reference>
<accession>A0AAV4TEV5</accession>
<comment type="caution">
    <text evidence="1">The sequence shown here is derived from an EMBL/GenBank/DDBJ whole genome shotgun (WGS) entry which is preliminary data.</text>
</comment>
<keyword evidence="2" id="KW-1185">Reference proteome</keyword>
<dbReference type="Proteomes" id="UP001054945">
    <property type="component" value="Unassembled WGS sequence"/>
</dbReference>
<gene>
    <name evidence="1" type="ORF">CEXT_240731</name>
</gene>
<name>A0AAV4TEV5_CAEEX</name>
<proteinExistence type="predicted"/>
<protein>
    <submittedName>
        <fullName evidence="1">Uncharacterized protein</fullName>
    </submittedName>
</protein>
<dbReference type="EMBL" id="BPLR01011187">
    <property type="protein sequence ID" value="GIY44719.1"/>
    <property type="molecule type" value="Genomic_DNA"/>
</dbReference>
<sequence length="138" mass="15678">MLVFCLVSTARIQKFTQIRSILIPDGGILTEILFSTKRKRIPRPVQCTCQFGVGPRNWVWGCEICPHGSQSLPGLASSPRTQGLLAPERHLFVALEPRKDNPSGKIKVHPEINKYHFREGSDVQWENCSKRLFDCYAK</sequence>
<organism evidence="1 2">
    <name type="scientific">Caerostris extrusa</name>
    <name type="common">Bark spider</name>
    <name type="synonym">Caerostris bankana</name>
    <dbReference type="NCBI Taxonomy" id="172846"/>
    <lineage>
        <taxon>Eukaryota</taxon>
        <taxon>Metazoa</taxon>
        <taxon>Ecdysozoa</taxon>
        <taxon>Arthropoda</taxon>
        <taxon>Chelicerata</taxon>
        <taxon>Arachnida</taxon>
        <taxon>Araneae</taxon>
        <taxon>Araneomorphae</taxon>
        <taxon>Entelegynae</taxon>
        <taxon>Araneoidea</taxon>
        <taxon>Araneidae</taxon>
        <taxon>Caerostris</taxon>
    </lineage>
</organism>
<dbReference type="AlphaFoldDB" id="A0AAV4TEV5"/>